<dbReference type="EMBL" id="JBHSYM010000007">
    <property type="protein sequence ID" value="MFC7011128.1"/>
    <property type="molecule type" value="Genomic_DNA"/>
</dbReference>
<dbReference type="Proteomes" id="UP001596409">
    <property type="component" value="Unassembled WGS sequence"/>
</dbReference>
<evidence type="ECO:0000313" key="3">
    <source>
        <dbReference type="Proteomes" id="UP001596409"/>
    </source>
</evidence>
<comment type="caution">
    <text evidence="2">The sequence shown here is derived from an EMBL/GenBank/DDBJ whole genome shotgun (WGS) entry which is preliminary data.</text>
</comment>
<accession>A0ABW2DXW6</accession>
<protein>
    <submittedName>
        <fullName evidence="2">Uncharacterized protein</fullName>
    </submittedName>
</protein>
<evidence type="ECO:0000256" key="1">
    <source>
        <dbReference type="SAM" id="MobiDB-lite"/>
    </source>
</evidence>
<feature type="region of interest" description="Disordered" evidence="1">
    <location>
        <begin position="144"/>
        <end position="165"/>
    </location>
</feature>
<name>A0ABW2DXW6_9ACTN</name>
<dbReference type="RefSeq" id="WP_189869974.1">
    <property type="nucleotide sequence ID" value="NZ_BMWA01000005.1"/>
</dbReference>
<reference evidence="3" key="1">
    <citation type="journal article" date="2019" name="Int. J. Syst. Evol. Microbiol.">
        <title>The Global Catalogue of Microorganisms (GCM) 10K type strain sequencing project: providing services to taxonomists for standard genome sequencing and annotation.</title>
        <authorList>
            <consortium name="The Broad Institute Genomics Platform"/>
            <consortium name="The Broad Institute Genome Sequencing Center for Infectious Disease"/>
            <person name="Wu L."/>
            <person name="Ma J."/>
        </authorList>
    </citation>
    <scope>NUCLEOTIDE SEQUENCE [LARGE SCALE GENOMIC DNA]</scope>
    <source>
        <strain evidence="3">JCM 4855</strain>
    </source>
</reference>
<keyword evidence="3" id="KW-1185">Reference proteome</keyword>
<evidence type="ECO:0000313" key="2">
    <source>
        <dbReference type="EMBL" id="MFC7011128.1"/>
    </source>
</evidence>
<gene>
    <name evidence="2" type="ORF">ACFQMH_05265</name>
</gene>
<organism evidence="2 3">
    <name type="scientific">Streptomyces viridiviolaceus</name>
    <dbReference type="NCBI Taxonomy" id="68282"/>
    <lineage>
        <taxon>Bacteria</taxon>
        <taxon>Bacillati</taxon>
        <taxon>Actinomycetota</taxon>
        <taxon>Actinomycetes</taxon>
        <taxon>Kitasatosporales</taxon>
        <taxon>Streptomycetaceae</taxon>
        <taxon>Streptomyces</taxon>
    </lineage>
</organism>
<proteinExistence type="predicted"/>
<sequence length="165" mass="18017">MGAGNRRTTSESVIDVQQPHDLTALVDSLPDLGRTDAYLRKAMTHDAWRDVEEPTRQAVADLYRATAVLLADDDVSRAEVMRRFEKEAGLLQERDVELDILVDSLRRAQDSEDLDVLGVAGKASARPSWGCPVAGCTTLVKGDHTRPTGRTDCAAHPGTPLTKRP</sequence>